<feature type="region of interest" description="Disordered" evidence="15">
    <location>
        <begin position="313"/>
        <end position="477"/>
    </location>
</feature>
<dbReference type="Pfam" id="PF01163">
    <property type="entry name" value="RIO1"/>
    <property type="match status" value="1"/>
</dbReference>
<feature type="compositionally biased region" description="Basic and acidic residues" evidence="15">
    <location>
        <begin position="315"/>
        <end position="333"/>
    </location>
</feature>
<evidence type="ECO:0000313" key="17">
    <source>
        <dbReference type="EMBL" id="GAA95991.1"/>
    </source>
</evidence>
<dbReference type="GO" id="GO:0046872">
    <property type="term" value="F:metal ion binding"/>
    <property type="evidence" value="ECO:0007669"/>
    <property type="project" value="UniProtKB-KW"/>
</dbReference>
<keyword evidence="8" id="KW-0418">Kinase</keyword>
<keyword evidence="9" id="KW-0067">ATP-binding</keyword>
<dbReference type="InterPro" id="IPR011009">
    <property type="entry name" value="Kinase-like_dom_sf"/>
</dbReference>
<dbReference type="InterPro" id="IPR015285">
    <property type="entry name" value="RIO2_wHTH_N"/>
</dbReference>
<evidence type="ECO:0000256" key="5">
    <source>
        <dbReference type="ARBA" id="ARBA00022679"/>
    </source>
</evidence>
<reference evidence="17 18" key="1">
    <citation type="journal article" date="2011" name="J. Gen. Appl. Microbiol.">
        <title>Draft genome sequencing of the enigmatic basidiomycete Mixia osmundae.</title>
        <authorList>
            <person name="Nishida H."/>
            <person name="Nagatsuka Y."/>
            <person name="Sugiyama J."/>
        </authorList>
    </citation>
    <scope>NUCLEOTIDE SEQUENCE [LARGE SCALE GENOMIC DNA]</scope>
    <source>
        <strain evidence="18">CBS 9802 / IAM 14324 / JCM 22182 / KY 12970</strain>
    </source>
</reference>
<comment type="similarity">
    <text evidence="2">Belongs to the protein kinase superfamily. RIO-type Ser/Thr kinase family.</text>
</comment>
<dbReference type="InParanoid" id="G7DZI1"/>
<keyword evidence="10" id="KW-0460">Magnesium</keyword>
<feature type="domain" description="RIO kinase" evidence="16">
    <location>
        <begin position="65"/>
        <end position="296"/>
    </location>
</feature>
<dbReference type="PROSITE" id="PS01245">
    <property type="entry name" value="RIO1"/>
    <property type="match status" value="1"/>
</dbReference>
<evidence type="ECO:0000256" key="12">
    <source>
        <dbReference type="ARBA" id="ARBA00048679"/>
    </source>
</evidence>
<dbReference type="CDD" id="cd05144">
    <property type="entry name" value="RIO2_C"/>
    <property type="match status" value="1"/>
</dbReference>
<dbReference type="GO" id="GO:0004674">
    <property type="term" value="F:protein serine/threonine kinase activity"/>
    <property type="evidence" value="ECO:0007669"/>
    <property type="project" value="UniProtKB-KW"/>
</dbReference>
<dbReference type="Gene3D" id="1.10.10.10">
    <property type="entry name" value="Winged helix-like DNA-binding domain superfamily/Winged helix DNA-binding domain"/>
    <property type="match status" value="1"/>
</dbReference>
<accession>G7DZI1</accession>
<comment type="caution">
    <text evidence="17">The sequence shown here is derived from an EMBL/GenBank/DDBJ whole genome shotgun (WGS) entry which is preliminary data.</text>
</comment>
<comment type="catalytic activity">
    <reaction evidence="12">
        <text>L-seryl-[protein] + ATP = O-phospho-L-seryl-[protein] + ADP + H(+)</text>
        <dbReference type="Rhea" id="RHEA:17989"/>
        <dbReference type="Rhea" id="RHEA-COMP:9863"/>
        <dbReference type="Rhea" id="RHEA-COMP:11604"/>
        <dbReference type="ChEBI" id="CHEBI:15378"/>
        <dbReference type="ChEBI" id="CHEBI:29999"/>
        <dbReference type="ChEBI" id="CHEBI:30616"/>
        <dbReference type="ChEBI" id="CHEBI:83421"/>
        <dbReference type="ChEBI" id="CHEBI:456216"/>
        <dbReference type="EC" id="2.7.11.1"/>
    </reaction>
</comment>
<evidence type="ECO:0000256" key="7">
    <source>
        <dbReference type="ARBA" id="ARBA00022741"/>
    </source>
</evidence>
<dbReference type="InterPro" id="IPR018934">
    <property type="entry name" value="RIO_dom"/>
</dbReference>
<evidence type="ECO:0000256" key="13">
    <source>
        <dbReference type="ARBA" id="ARBA00068353"/>
    </source>
</evidence>
<organism evidence="17 18">
    <name type="scientific">Mixia osmundae (strain CBS 9802 / IAM 14324 / JCM 22182 / KY 12970)</name>
    <dbReference type="NCBI Taxonomy" id="764103"/>
    <lineage>
        <taxon>Eukaryota</taxon>
        <taxon>Fungi</taxon>
        <taxon>Dikarya</taxon>
        <taxon>Basidiomycota</taxon>
        <taxon>Pucciniomycotina</taxon>
        <taxon>Mixiomycetes</taxon>
        <taxon>Mixiales</taxon>
        <taxon>Mixiaceae</taxon>
        <taxon>Mixia</taxon>
    </lineage>
</organism>
<dbReference type="HOGENOM" id="CLU_018693_0_1_1"/>
<dbReference type="Pfam" id="PF09202">
    <property type="entry name" value="Rio2_N"/>
    <property type="match status" value="1"/>
</dbReference>
<dbReference type="SMART" id="SM00090">
    <property type="entry name" value="RIO"/>
    <property type="match status" value="1"/>
</dbReference>
<dbReference type="GO" id="GO:0005634">
    <property type="term" value="C:nucleus"/>
    <property type="evidence" value="ECO:0007669"/>
    <property type="project" value="TreeGrafter"/>
</dbReference>
<evidence type="ECO:0000256" key="15">
    <source>
        <dbReference type="SAM" id="MobiDB-lite"/>
    </source>
</evidence>
<feature type="compositionally biased region" description="Acidic residues" evidence="15">
    <location>
        <begin position="334"/>
        <end position="358"/>
    </location>
</feature>
<proteinExistence type="inferred from homology"/>
<dbReference type="SUPFAM" id="SSF46785">
    <property type="entry name" value="Winged helix' DNA-binding domain"/>
    <property type="match status" value="1"/>
</dbReference>
<keyword evidence="4" id="KW-0723">Serine/threonine-protein kinase</keyword>
<name>G7DZI1_MIXOS</name>
<protein>
    <recommendedName>
        <fullName evidence="13">Serine/threonine-protein kinase RIO2</fullName>
        <ecNumber evidence="3">2.7.11.1</ecNumber>
    </recommendedName>
    <alternativeName>
        <fullName evidence="14">Serine/threonine-protein kinase rio2</fullName>
    </alternativeName>
</protein>
<dbReference type="Proteomes" id="UP000009131">
    <property type="component" value="Unassembled WGS sequence"/>
</dbReference>
<dbReference type="FunFam" id="1.10.10.10:FF:000053">
    <property type="entry name" value="Serine/threonine-protein kinase RIO2"/>
    <property type="match status" value="1"/>
</dbReference>
<dbReference type="InterPro" id="IPR018935">
    <property type="entry name" value="RIO_kinase_CS"/>
</dbReference>
<dbReference type="InterPro" id="IPR036388">
    <property type="entry name" value="WH-like_DNA-bd_sf"/>
</dbReference>
<dbReference type="InterPro" id="IPR036390">
    <property type="entry name" value="WH_DNA-bd_sf"/>
</dbReference>
<dbReference type="InterPro" id="IPR000687">
    <property type="entry name" value="RIO_kinase"/>
</dbReference>
<dbReference type="EMBL" id="BABT02000069">
    <property type="protein sequence ID" value="GAA95991.1"/>
    <property type="molecule type" value="Genomic_DNA"/>
</dbReference>
<evidence type="ECO:0000256" key="3">
    <source>
        <dbReference type="ARBA" id="ARBA00012513"/>
    </source>
</evidence>
<feature type="compositionally biased region" description="Basic and acidic residues" evidence="15">
    <location>
        <begin position="463"/>
        <end position="477"/>
    </location>
</feature>
<dbReference type="FunFam" id="3.30.200.20:FF:000052">
    <property type="entry name" value="Serine/threonine-protein kinase RIO2"/>
    <property type="match status" value="1"/>
</dbReference>
<dbReference type="GO" id="GO:0005829">
    <property type="term" value="C:cytosol"/>
    <property type="evidence" value="ECO:0007669"/>
    <property type="project" value="TreeGrafter"/>
</dbReference>
<dbReference type="GO" id="GO:0005524">
    <property type="term" value="F:ATP binding"/>
    <property type="evidence" value="ECO:0007669"/>
    <property type="project" value="UniProtKB-KW"/>
</dbReference>
<dbReference type="PANTHER" id="PTHR45852:SF1">
    <property type="entry name" value="SERINE_THREONINE-PROTEIN KINASE RIO2"/>
    <property type="match status" value="1"/>
</dbReference>
<dbReference type="GO" id="GO:0030490">
    <property type="term" value="P:maturation of SSU-rRNA"/>
    <property type="evidence" value="ECO:0007669"/>
    <property type="project" value="TreeGrafter"/>
</dbReference>
<sequence>MKLDPTELRYLSSDVFRVLTAVEMGSKNHEVVPSTLIAQIAGVRHGGVNKCLGELAKRNLVARVQGAKYDGYRLTYGGYDFLAMRSFAKRDTVYSVGNQIGVGKESDIYVVADEEGEQRVLKIHRLGRISFRSIKTKRDYMQNRKSASWMYMSRLAAVKEYAFMKVLYENGFPVPTPIDQARHCIIMGLIDAFPLRQVSEIANPGSLYSALMDLIVRLARAGLIHGDFNEFNILIREREDDQEPEPILIDFPQMVSTQHENAEYYFNRDVSCIRAYFKKRYRYESTVWPKFSTVVKNGQRDFNLDVEVEASGWTKQDDKQLSEYRQQLDTEPRDSDEDEEDESAGEEDSEEEGSDEDEIGNHSAPNDVDAPDEPDMAKLELAEDAASSGISDDDDDDDAASSVQSDNGERRRSSNHQRPKRAVPDVAKVVASSMTKEDKSQTRKHHSKTATKRTLGRKKGSKAKVDTRRTVRDAATF</sequence>
<keyword evidence="5" id="KW-0808">Transferase</keyword>
<evidence type="ECO:0000256" key="11">
    <source>
        <dbReference type="ARBA" id="ARBA00047899"/>
    </source>
</evidence>
<keyword evidence="18" id="KW-1185">Reference proteome</keyword>
<evidence type="ECO:0000256" key="1">
    <source>
        <dbReference type="ARBA" id="ARBA00001946"/>
    </source>
</evidence>
<dbReference type="AlphaFoldDB" id="G7DZI1"/>
<keyword evidence="7" id="KW-0547">Nucleotide-binding</keyword>
<reference evidence="17 18" key="2">
    <citation type="journal article" date="2012" name="Open Biol.">
        <title>Characteristics of nucleosomes and linker DNA regions on the genome of the basidiomycete Mixia osmundae revealed by mono- and dinucleosome mapping.</title>
        <authorList>
            <person name="Nishida H."/>
            <person name="Kondo S."/>
            <person name="Matsumoto T."/>
            <person name="Suzuki Y."/>
            <person name="Yoshikawa H."/>
            <person name="Taylor T.D."/>
            <person name="Sugiyama J."/>
        </authorList>
    </citation>
    <scope>NUCLEOTIDE SEQUENCE [LARGE SCALE GENOMIC DNA]</scope>
    <source>
        <strain evidence="18">CBS 9802 / IAM 14324 / JCM 22182 / KY 12970</strain>
    </source>
</reference>
<dbReference type="Gene3D" id="1.10.510.10">
    <property type="entry name" value="Transferase(Phosphotransferase) domain 1"/>
    <property type="match status" value="1"/>
</dbReference>
<dbReference type="SUPFAM" id="SSF56112">
    <property type="entry name" value="Protein kinase-like (PK-like)"/>
    <property type="match status" value="1"/>
</dbReference>
<comment type="cofactor">
    <cofactor evidence="1">
        <name>Mg(2+)</name>
        <dbReference type="ChEBI" id="CHEBI:18420"/>
    </cofactor>
</comment>
<dbReference type="FunCoup" id="G7DZI1">
    <property type="interactions" value="721"/>
</dbReference>
<evidence type="ECO:0000259" key="16">
    <source>
        <dbReference type="SMART" id="SM00090"/>
    </source>
</evidence>
<keyword evidence="6" id="KW-0479">Metal-binding</keyword>
<dbReference type="STRING" id="764103.G7DZI1"/>
<dbReference type="GO" id="GO:0030688">
    <property type="term" value="C:preribosome, small subunit precursor"/>
    <property type="evidence" value="ECO:0007669"/>
    <property type="project" value="TreeGrafter"/>
</dbReference>
<dbReference type="Gene3D" id="3.30.200.20">
    <property type="entry name" value="Phosphorylase Kinase, domain 1"/>
    <property type="match status" value="1"/>
</dbReference>
<dbReference type="InterPro" id="IPR030484">
    <property type="entry name" value="Rio2"/>
</dbReference>
<dbReference type="EC" id="2.7.11.1" evidence="3"/>
<evidence type="ECO:0000256" key="6">
    <source>
        <dbReference type="ARBA" id="ARBA00022723"/>
    </source>
</evidence>
<evidence type="ECO:0000256" key="2">
    <source>
        <dbReference type="ARBA" id="ARBA00009196"/>
    </source>
</evidence>
<dbReference type="OrthoDB" id="10258631at2759"/>
<evidence type="ECO:0000256" key="14">
    <source>
        <dbReference type="ARBA" id="ARBA00068837"/>
    </source>
</evidence>
<dbReference type="eggNOG" id="KOG2268">
    <property type="taxonomic scope" value="Eukaryota"/>
</dbReference>
<evidence type="ECO:0000256" key="4">
    <source>
        <dbReference type="ARBA" id="ARBA00022527"/>
    </source>
</evidence>
<evidence type="ECO:0000256" key="9">
    <source>
        <dbReference type="ARBA" id="ARBA00022840"/>
    </source>
</evidence>
<evidence type="ECO:0000256" key="10">
    <source>
        <dbReference type="ARBA" id="ARBA00022842"/>
    </source>
</evidence>
<evidence type="ECO:0000313" key="18">
    <source>
        <dbReference type="Proteomes" id="UP000009131"/>
    </source>
</evidence>
<evidence type="ECO:0000256" key="8">
    <source>
        <dbReference type="ARBA" id="ARBA00022777"/>
    </source>
</evidence>
<gene>
    <name evidence="17" type="primary">Mo02649</name>
    <name evidence="17" type="ORF">E5Q_02649</name>
</gene>
<comment type="catalytic activity">
    <reaction evidence="11">
        <text>L-threonyl-[protein] + ATP = O-phospho-L-threonyl-[protein] + ADP + H(+)</text>
        <dbReference type="Rhea" id="RHEA:46608"/>
        <dbReference type="Rhea" id="RHEA-COMP:11060"/>
        <dbReference type="Rhea" id="RHEA-COMP:11605"/>
        <dbReference type="ChEBI" id="CHEBI:15378"/>
        <dbReference type="ChEBI" id="CHEBI:30013"/>
        <dbReference type="ChEBI" id="CHEBI:30616"/>
        <dbReference type="ChEBI" id="CHEBI:61977"/>
        <dbReference type="ChEBI" id="CHEBI:456216"/>
        <dbReference type="EC" id="2.7.11.1"/>
    </reaction>
</comment>
<feature type="compositionally biased region" description="Basic residues" evidence="15">
    <location>
        <begin position="442"/>
        <end position="462"/>
    </location>
</feature>
<dbReference type="PANTHER" id="PTHR45852">
    <property type="entry name" value="SER/THR-PROTEIN KINASE RIO2"/>
    <property type="match status" value="1"/>
</dbReference>